<dbReference type="SUPFAM" id="SSF144091">
    <property type="entry name" value="Rhomboid-like"/>
    <property type="match status" value="1"/>
</dbReference>
<sequence>MKNFNSYRNEFNKYRATYILAGLTLGVWLSQFLANGAQAVKPINLFRFGALFGPDIIYNPTHLWRLVTPIFVHIGWEHFLLNFFTLIFIGRQIEGIFGSQRFFAIYLFSGIYGNITSFFFEPYSLAAGASTSLFGIFSAMAMLGYLTKNPSFQVVGKQFAILILANLVINLFQTDVGITGHIGGALGGILLATPFSPKLLAHKISRNKKIAFLAIFILTAVWMVFMAFRG</sequence>
<dbReference type="STRING" id="1364.LP2241_10170"/>
<dbReference type="EMBL" id="LN774769">
    <property type="protein sequence ID" value="CEN27396.1"/>
    <property type="molecule type" value="Genomic_DNA"/>
</dbReference>
<evidence type="ECO:0000259" key="8">
    <source>
        <dbReference type="Pfam" id="PF01694"/>
    </source>
</evidence>
<keyword evidence="3 7" id="KW-0812">Transmembrane</keyword>
<evidence type="ECO:0000256" key="5">
    <source>
        <dbReference type="ARBA" id="ARBA00022989"/>
    </source>
</evidence>
<dbReference type="RefSeq" id="WP_047914683.1">
    <property type="nucleotide sequence ID" value="NZ_LN774769.1"/>
</dbReference>
<evidence type="ECO:0000313" key="10">
    <source>
        <dbReference type="Proteomes" id="UP000033166"/>
    </source>
</evidence>
<dbReference type="GO" id="GO:0016020">
    <property type="term" value="C:membrane"/>
    <property type="evidence" value="ECO:0007669"/>
    <property type="project" value="UniProtKB-SubCell"/>
</dbReference>
<dbReference type="KEGG" id="lpk:LACPI_0196"/>
<comment type="subcellular location">
    <subcellularLocation>
        <location evidence="1">Membrane</location>
        <topology evidence="1">Multi-pass membrane protein</topology>
    </subcellularLocation>
</comment>
<feature type="transmembrane region" description="Helical" evidence="7">
    <location>
        <begin position="178"/>
        <end position="197"/>
    </location>
</feature>
<evidence type="ECO:0000313" key="9">
    <source>
        <dbReference type="EMBL" id="CEN27396.1"/>
    </source>
</evidence>
<feature type="transmembrane region" description="Helical" evidence="7">
    <location>
        <begin position="126"/>
        <end position="147"/>
    </location>
</feature>
<keyword evidence="4" id="KW-0378">Hydrolase</keyword>
<evidence type="ECO:0000256" key="3">
    <source>
        <dbReference type="ARBA" id="ARBA00022692"/>
    </source>
</evidence>
<keyword evidence="9" id="KW-0645">Protease</keyword>
<keyword evidence="5 7" id="KW-1133">Transmembrane helix</keyword>
<keyword evidence="6 7" id="KW-0472">Membrane</keyword>
<dbReference type="InterPro" id="IPR035952">
    <property type="entry name" value="Rhomboid-like_sf"/>
</dbReference>
<dbReference type="InterPro" id="IPR022764">
    <property type="entry name" value="Peptidase_S54_rhomboid_dom"/>
</dbReference>
<dbReference type="PANTHER" id="PTHR43731">
    <property type="entry name" value="RHOMBOID PROTEASE"/>
    <property type="match status" value="1"/>
</dbReference>
<dbReference type="AlphaFoldDB" id="A0A0D6DUH7"/>
<feature type="transmembrane region" description="Helical" evidence="7">
    <location>
        <begin position="209"/>
        <end position="228"/>
    </location>
</feature>
<dbReference type="HOGENOM" id="CLU_055068_3_2_9"/>
<dbReference type="GO" id="GO:0006508">
    <property type="term" value="P:proteolysis"/>
    <property type="evidence" value="ECO:0007669"/>
    <property type="project" value="UniProtKB-KW"/>
</dbReference>
<evidence type="ECO:0000256" key="1">
    <source>
        <dbReference type="ARBA" id="ARBA00004141"/>
    </source>
</evidence>
<dbReference type="Pfam" id="PF01694">
    <property type="entry name" value="Rhomboid"/>
    <property type="match status" value="1"/>
</dbReference>
<evidence type="ECO:0000256" key="4">
    <source>
        <dbReference type="ARBA" id="ARBA00022801"/>
    </source>
</evidence>
<evidence type="ECO:0000256" key="6">
    <source>
        <dbReference type="ARBA" id="ARBA00023136"/>
    </source>
</evidence>
<evidence type="ECO:0000256" key="2">
    <source>
        <dbReference type="ARBA" id="ARBA00009045"/>
    </source>
</evidence>
<organism evidence="9 10">
    <name type="scientific">Pseudolactococcus piscium MKFS47</name>
    <dbReference type="NCBI Taxonomy" id="297352"/>
    <lineage>
        <taxon>Bacteria</taxon>
        <taxon>Bacillati</taxon>
        <taxon>Bacillota</taxon>
        <taxon>Bacilli</taxon>
        <taxon>Lactobacillales</taxon>
        <taxon>Streptococcaceae</taxon>
        <taxon>Pseudolactococcus</taxon>
    </lineage>
</organism>
<evidence type="ECO:0000256" key="7">
    <source>
        <dbReference type="SAM" id="Phobius"/>
    </source>
</evidence>
<reference evidence="10" key="1">
    <citation type="submission" date="2015-01" db="EMBL/GenBank/DDBJ databases">
        <authorList>
            <person name="Andreevskaya M."/>
        </authorList>
    </citation>
    <scope>NUCLEOTIDE SEQUENCE [LARGE SCALE GENOMIC DNA]</scope>
    <source>
        <strain evidence="10">MKFS47</strain>
    </source>
</reference>
<accession>A0A0D6DUH7</accession>
<feature type="transmembrane region" description="Helical" evidence="7">
    <location>
        <begin position="63"/>
        <end position="90"/>
    </location>
</feature>
<name>A0A0D6DUH7_9LACT</name>
<feature type="transmembrane region" description="Helical" evidence="7">
    <location>
        <begin position="154"/>
        <end position="172"/>
    </location>
</feature>
<feature type="transmembrane region" description="Helical" evidence="7">
    <location>
        <begin position="102"/>
        <end position="120"/>
    </location>
</feature>
<dbReference type="PANTHER" id="PTHR43731:SF14">
    <property type="entry name" value="PRESENILIN-ASSOCIATED RHOMBOID-LIKE PROTEIN, MITOCHONDRIAL"/>
    <property type="match status" value="1"/>
</dbReference>
<dbReference type="Proteomes" id="UP000033166">
    <property type="component" value="Chromosome I"/>
</dbReference>
<gene>
    <name evidence="9" type="ORF">LACPI_0196</name>
</gene>
<proteinExistence type="inferred from homology"/>
<dbReference type="Gene3D" id="1.20.1540.10">
    <property type="entry name" value="Rhomboid-like"/>
    <property type="match status" value="1"/>
</dbReference>
<protein>
    <submittedName>
        <fullName evidence="9">Rhomboid-like protease</fullName>
    </submittedName>
</protein>
<comment type="similarity">
    <text evidence="2">Belongs to the peptidase S54 family.</text>
</comment>
<dbReference type="GO" id="GO:0004252">
    <property type="term" value="F:serine-type endopeptidase activity"/>
    <property type="evidence" value="ECO:0007669"/>
    <property type="project" value="InterPro"/>
</dbReference>
<feature type="domain" description="Peptidase S54 rhomboid" evidence="8">
    <location>
        <begin position="61"/>
        <end position="196"/>
    </location>
</feature>
<dbReference type="InterPro" id="IPR050925">
    <property type="entry name" value="Rhomboid_protease_S54"/>
</dbReference>